<keyword evidence="2" id="KW-1185">Reference proteome</keyword>
<accession>A0A6P0CCY7</accession>
<protein>
    <submittedName>
        <fullName evidence="1">Uncharacterized protein</fullName>
    </submittedName>
</protein>
<sequence length="95" mass="10073">MTRGVWLRTRLFLGQRVLGGAIRTGYFVLEIASGFGVVPLQNPGRHIAAYAPVPAKPTKAHGMKKVNTAGCVLVVSMSGRTGFGSGMGSRHPRPL</sequence>
<dbReference type="Proteomes" id="UP000468591">
    <property type="component" value="Unassembled WGS sequence"/>
</dbReference>
<gene>
    <name evidence="1" type="ORF">GV827_11285</name>
</gene>
<organism evidence="1 2">
    <name type="scientific">Sulfitobacter sediminilitoris</name>
    <dbReference type="NCBI Taxonomy" id="2698830"/>
    <lineage>
        <taxon>Bacteria</taxon>
        <taxon>Pseudomonadati</taxon>
        <taxon>Pseudomonadota</taxon>
        <taxon>Alphaproteobacteria</taxon>
        <taxon>Rhodobacterales</taxon>
        <taxon>Roseobacteraceae</taxon>
        <taxon>Sulfitobacter</taxon>
    </lineage>
</organism>
<reference evidence="1 2" key="1">
    <citation type="submission" date="2020-01" db="EMBL/GenBank/DDBJ databases">
        <title>Sulfitobacter sediminilitoris sp. nov., isolated from a tidal flat.</title>
        <authorList>
            <person name="Park S."/>
            <person name="Yoon J.-H."/>
        </authorList>
    </citation>
    <scope>NUCLEOTIDE SEQUENCE [LARGE SCALE GENOMIC DNA]</scope>
    <source>
        <strain evidence="1 2">JBTF-M27</strain>
    </source>
</reference>
<dbReference type="AlphaFoldDB" id="A0A6P0CCY7"/>
<dbReference type="EMBL" id="JAABNT010000006">
    <property type="protein sequence ID" value="NEK22985.1"/>
    <property type="molecule type" value="Genomic_DNA"/>
</dbReference>
<name>A0A6P0CCY7_9RHOB</name>
<proteinExistence type="predicted"/>
<comment type="caution">
    <text evidence="1">The sequence shown here is derived from an EMBL/GenBank/DDBJ whole genome shotgun (WGS) entry which is preliminary data.</text>
</comment>
<dbReference type="RefSeq" id="WP_164353916.1">
    <property type="nucleotide sequence ID" value="NZ_JAABNT010000006.1"/>
</dbReference>
<evidence type="ECO:0000313" key="1">
    <source>
        <dbReference type="EMBL" id="NEK22985.1"/>
    </source>
</evidence>
<evidence type="ECO:0000313" key="2">
    <source>
        <dbReference type="Proteomes" id="UP000468591"/>
    </source>
</evidence>